<keyword evidence="2" id="KW-1185">Reference proteome</keyword>
<organism evidence="1 2">
    <name type="scientific">Smittium culicis</name>
    <dbReference type="NCBI Taxonomy" id="133412"/>
    <lineage>
        <taxon>Eukaryota</taxon>
        <taxon>Fungi</taxon>
        <taxon>Fungi incertae sedis</taxon>
        <taxon>Zoopagomycota</taxon>
        <taxon>Kickxellomycotina</taxon>
        <taxon>Harpellomycetes</taxon>
        <taxon>Harpellales</taxon>
        <taxon>Legeriomycetaceae</taxon>
        <taxon>Smittium</taxon>
    </lineage>
</organism>
<dbReference type="AlphaFoldDB" id="A0A1R1Y3A7"/>
<gene>
    <name evidence="1" type="ORF">AYI70_g3510</name>
</gene>
<comment type="caution">
    <text evidence="1">The sequence shown here is derived from an EMBL/GenBank/DDBJ whole genome shotgun (WGS) entry which is preliminary data.</text>
</comment>
<accession>A0A1R1Y3A7</accession>
<dbReference type="InterPro" id="IPR010989">
    <property type="entry name" value="SNARE"/>
</dbReference>
<dbReference type="GO" id="GO:0016020">
    <property type="term" value="C:membrane"/>
    <property type="evidence" value="ECO:0007669"/>
    <property type="project" value="InterPro"/>
</dbReference>
<reference evidence="1 2" key="1">
    <citation type="submission" date="2017-01" db="EMBL/GenBank/DDBJ databases">
        <authorList>
            <person name="Mah S.A."/>
            <person name="Swanson W.J."/>
            <person name="Moy G.W."/>
            <person name="Vacquier V.D."/>
        </authorList>
    </citation>
    <scope>NUCLEOTIDE SEQUENCE [LARGE SCALE GENOMIC DNA]</scope>
    <source>
        <strain evidence="1 2">GSMNP</strain>
    </source>
</reference>
<evidence type="ECO:0000313" key="2">
    <source>
        <dbReference type="Proteomes" id="UP000187283"/>
    </source>
</evidence>
<dbReference type="EMBL" id="LSSN01001016">
    <property type="protein sequence ID" value="OMJ21393.1"/>
    <property type="molecule type" value="Genomic_DNA"/>
</dbReference>
<dbReference type="Proteomes" id="UP000187283">
    <property type="component" value="Unassembled WGS sequence"/>
</dbReference>
<sequence>MKYNARIERQIKVINPNATDEEIRAAVRDGSAKNIFMESGFISEKTIRSKRILQQLEDRNEDIKKIEKTILVTSIKYYV</sequence>
<proteinExistence type="predicted"/>
<dbReference type="OrthoDB" id="5586078at2759"/>
<evidence type="ECO:0000313" key="1">
    <source>
        <dbReference type="EMBL" id="OMJ21393.1"/>
    </source>
</evidence>
<dbReference type="GO" id="GO:0016192">
    <property type="term" value="P:vesicle-mediated transport"/>
    <property type="evidence" value="ECO:0007669"/>
    <property type="project" value="InterPro"/>
</dbReference>
<protein>
    <submittedName>
        <fullName evidence="1">Syntaxin-like protein psy1</fullName>
    </submittedName>
</protein>
<dbReference type="STRING" id="133412.A0A1R1Y3A7"/>
<name>A0A1R1Y3A7_9FUNG</name>
<dbReference type="SUPFAM" id="SSF47661">
    <property type="entry name" value="t-snare proteins"/>
    <property type="match status" value="1"/>
</dbReference>
<dbReference type="Gene3D" id="1.20.58.70">
    <property type="match status" value="1"/>
</dbReference>